<dbReference type="OrthoDB" id="7700931at2759"/>
<dbReference type="Proteomes" id="UP000759131">
    <property type="component" value="Unassembled WGS sequence"/>
</dbReference>
<dbReference type="SMART" id="SM00554">
    <property type="entry name" value="FAS1"/>
    <property type="match status" value="2"/>
</dbReference>
<dbReference type="EMBL" id="OC881936">
    <property type="protein sequence ID" value="CAD7642515.1"/>
    <property type="molecule type" value="Genomic_DNA"/>
</dbReference>
<dbReference type="PROSITE" id="PS50213">
    <property type="entry name" value="FAS1"/>
    <property type="match status" value="3"/>
</dbReference>
<evidence type="ECO:0000313" key="2">
    <source>
        <dbReference type="EMBL" id="CAD7642515.1"/>
    </source>
</evidence>
<feature type="non-terminal residue" evidence="2">
    <location>
        <position position="1"/>
    </location>
</feature>
<accession>A0A7R9LIZ9</accession>
<dbReference type="PANTHER" id="PTHR10900:SF77">
    <property type="entry name" value="FI19380P1"/>
    <property type="match status" value="1"/>
</dbReference>
<proteinExistence type="predicted"/>
<organism evidence="2">
    <name type="scientific">Medioppia subpectinata</name>
    <dbReference type="NCBI Taxonomy" id="1979941"/>
    <lineage>
        <taxon>Eukaryota</taxon>
        <taxon>Metazoa</taxon>
        <taxon>Ecdysozoa</taxon>
        <taxon>Arthropoda</taxon>
        <taxon>Chelicerata</taxon>
        <taxon>Arachnida</taxon>
        <taxon>Acari</taxon>
        <taxon>Acariformes</taxon>
        <taxon>Sarcoptiformes</taxon>
        <taxon>Oribatida</taxon>
        <taxon>Brachypylina</taxon>
        <taxon>Oppioidea</taxon>
        <taxon>Oppiidae</taxon>
        <taxon>Medioppia</taxon>
    </lineage>
</organism>
<reference evidence="2" key="1">
    <citation type="submission" date="2020-11" db="EMBL/GenBank/DDBJ databases">
        <authorList>
            <person name="Tran Van P."/>
        </authorList>
    </citation>
    <scope>NUCLEOTIDE SEQUENCE</scope>
</reference>
<dbReference type="Pfam" id="PF02469">
    <property type="entry name" value="Fasciclin"/>
    <property type="match status" value="2"/>
</dbReference>
<protein>
    <recommendedName>
        <fullName evidence="1">FAS1 domain-containing protein</fullName>
    </recommendedName>
</protein>
<sequence>PGYHTFFVPIGEVRPEAFDKYVVLGHVIPNNVLFLNVMGKESYRSAANDATVNVELSLINRTLRINPEQTYYVQSNTIKADPRHNKGVVMSRVLRPNIPIKNGVIHLIEKPLMIIDTSIIDFLQQEADGRLKMFNKLLDRVPEIRSEISRLDQKTILAPTDAAFSNLNESENDTKLEYLIQNIDKLRDLLRLHMVSGQSVSTDDIRHGVKPEVQSADGRRNLYFRVVGEDPNTRLTVEGGGVNATAVQADIGATNGIIHVIDRVLGMPFQNIYDKLNTDPSLNFTFELGRQGNQNWNEQLLREDRRFTYFVPSNDAWDQFKKENPSEYKQLEMKQFPANTRNILDRHLVVNQQISSTQLETQFDTIHTVKGILKVAKGQVQFGKLC</sequence>
<name>A0A7R9LIZ9_9ACAR</name>
<dbReference type="PANTHER" id="PTHR10900">
    <property type="entry name" value="PERIOSTIN-RELATED"/>
    <property type="match status" value="1"/>
</dbReference>
<feature type="domain" description="FAS1" evidence="1">
    <location>
        <begin position="1"/>
        <end position="112"/>
    </location>
</feature>
<dbReference type="AlphaFoldDB" id="A0A7R9LIZ9"/>
<gene>
    <name evidence="2" type="ORF">OSB1V03_LOCUS19182</name>
</gene>
<evidence type="ECO:0000259" key="1">
    <source>
        <dbReference type="PROSITE" id="PS50213"/>
    </source>
</evidence>
<dbReference type="InterPro" id="IPR050904">
    <property type="entry name" value="Adhesion/Biosynth-related"/>
</dbReference>
<dbReference type="InterPro" id="IPR036378">
    <property type="entry name" value="FAS1_dom_sf"/>
</dbReference>
<dbReference type="EMBL" id="CAJPIZ010027361">
    <property type="protein sequence ID" value="CAG2119233.1"/>
    <property type="molecule type" value="Genomic_DNA"/>
</dbReference>
<keyword evidence="3" id="KW-1185">Reference proteome</keyword>
<dbReference type="Gene3D" id="2.30.180.10">
    <property type="entry name" value="FAS1 domain"/>
    <property type="match status" value="3"/>
</dbReference>
<feature type="domain" description="FAS1" evidence="1">
    <location>
        <begin position="118"/>
        <end position="265"/>
    </location>
</feature>
<feature type="domain" description="FAS1" evidence="1">
    <location>
        <begin position="269"/>
        <end position="386"/>
    </location>
</feature>
<dbReference type="SUPFAM" id="SSF82153">
    <property type="entry name" value="FAS1 domain"/>
    <property type="match status" value="3"/>
</dbReference>
<feature type="non-terminal residue" evidence="2">
    <location>
        <position position="386"/>
    </location>
</feature>
<evidence type="ECO:0000313" key="3">
    <source>
        <dbReference type="Proteomes" id="UP000759131"/>
    </source>
</evidence>
<dbReference type="InterPro" id="IPR000782">
    <property type="entry name" value="FAS1_domain"/>
</dbReference>